<dbReference type="InterPro" id="IPR000276">
    <property type="entry name" value="GPCR_Rhodpsn"/>
</dbReference>
<keyword evidence="4 6" id="KW-0472">Membrane</keyword>
<dbReference type="PANTHER" id="PTHR26451:SF860">
    <property type="entry name" value="ODORANT RECEPTOR-RELATED"/>
    <property type="match status" value="1"/>
</dbReference>
<dbReference type="InterPro" id="IPR052921">
    <property type="entry name" value="GPCR1_Superfamily_Member"/>
</dbReference>
<name>A0AAJ7U7H3_PETMA</name>
<dbReference type="Proteomes" id="UP001318040">
    <property type="component" value="Chromosome 55"/>
</dbReference>
<dbReference type="KEGG" id="pmrn:116954610"/>
<keyword evidence="8" id="KW-1185">Reference proteome</keyword>
<evidence type="ECO:0000256" key="4">
    <source>
        <dbReference type="ARBA" id="ARBA00023136"/>
    </source>
</evidence>
<evidence type="ECO:0000256" key="3">
    <source>
        <dbReference type="ARBA" id="ARBA00022989"/>
    </source>
</evidence>
<reference evidence="9" key="1">
    <citation type="submission" date="2025-08" db="UniProtKB">
        <authorList>
            <consortium name="RefSeq"/>
        </authorList>
    </citation>
    <scope>IDENTIFICATION</scope>
    <source>
        <tissue evidence="9">Sperm</tissue>
    </source>
</reference>
<evidence type="ECO:0000259" key="7">
    <source>
        <dbReference type="PROSITE" id="PS50262"/>
    </source>
</evidence>
<dbReference type="PRINTS" id="PR00245">
    <property type="entry name" value="OLFACTORYR"/>
</dbReference>
<dbReference type="RefSeq" id="XP_032831160.1">
    <property type="nucleotide sequence ID" value="XM_032975269.1"/>
</dbReference>
<dbReference type="PRINTS" id="PR00237">
    <property type="entry name" value="GPCRRHODOPSN"/>
</dbReference>
<evidence type="ECO:0000256" key="6">
    <source>
        <dbReference type="SAM" id="Phobius"/>
    </source>
</evidence>
<dbReference type="InterPro" id="IPR017452">
    <property type="entry name" value="GPCR_Rhodpsn_7TM"/>
</dbReference>
<dbReference type="SUPFAM" id="SSF81321">
    <property type="entry name" value="Family A G protein-coupled receptor-like"/>
    <property type="match status" value="1"/>
</dbReference>
<keyword evidence="2 6" id="KW-0812">Transmembrane</keyword>
<proteinExistence type="predicted"/>
<dbReference type="GO" id="GO:0004930">
    <property type="term" value="F:G protein-coupled receptor activity"/>
    <property type="evidence" value="ECO:0007669"/>
    <property type="project" value="InterPro"/>
</dbReference>
<dbReference type="GO" id="GO:0004984">
    <property type="term" value="F:olfactory receptor activity"/>
    <property type="evidence" value="ECO:0007669"/>
    <property type="project" value="InterPro"/>
</dbReference>
<feature type="transmembrane region" description="Helical" evidence="6">
    <location>
        <begin position="256"/>
        <end position="283"/>
    </location>
</feature>
<dbReference type="GO" id="GO:0005549">
    <property type="term" value="F:odorant binding"/>
    <property type="evidence" value="ECO:0007669"/>
    <property type="project" value="TreeGrafter"/>
</dbReference>
<feature type="domain" description="G-protein coupled receptors family 1 profile" evidence="7">
    <location>
        <begin position="98"/>
        <end position="353"/>
    </location>
</feature>
<accession>A0AAJ7U7H3</accession>
<dbReference type="AlphaFoldDB" id="A0AAJ7U7H3"/>
<evidence type="ECO:0000256" key="5">
    <source>
        <dbReference type="ARBA" id="ARBA00023224"/>
    </source>
</evidence>
<feature type="transmembrane region" description="Helical" evidence="6">
    <location>
        <begin position="295"/>
        <end position="317"/>
    </location>
</feature>
<dbReference type="PROSITE" id="PS50262">
    <property type="entry name" value="G_PROTEIN_RECEP_F1_2"/>
    <property type="match status" value="1"/>
</dbReference>
<evidence type="ECO:0000256" key="1">
    <source>
        <dbReference type="ARBA" id="ARBA00004141"/>
    </source>
</evidence>
<evidence type="ECO:0000313" key="8">
    <source>
        <dbReference type="Proteomes" id="UP001318040"/>
    </source>
</evidence>
<organism evidence="8 9">
    <name type="scientific">Petromyzon marinus</name>
    <name type="common">Sea lamprey</name>
    <dbReference type="NCBI Taxonomy" id="7757"/>
    <lineage>
        <taxon>Eukaryota</taxon>
        <taxon>Metazoa</taxon>
        <taxon>Chordata</taxon>
        <taxon>Craniata</taxon>
        <taxon>Vertebrata</taxon>
        <taxon>Cyclostomata</taxon>
        <taxon>Hyperoartia</taxon>
        <taxon>Petromyzontiformes</taxon>
        <taxon>Petromyzontidae</taxon>
        <taxon>Petromyzon</taxon>
    </lineage>
</organism>
<feature type="transmembrane region" description="Helical" evidence="6">
    <location>
        <begin position="83"/>
        <end position="108"/>
    </location>
</feature>
<feature type="transmembrane region" description="Helical" evidence="6">
    <location>
        <begin position="199"/>
        <end position="221"/>
    </location>
</feature>
<keyword evidence="5" id="KW-0807">Transducer</keyword>
<evidence type="ECO:0000256" key="2">
    <source>
        <dbReference type="ARBA" id="ARBA00022692"/>
    </source>
</evidence>
<protein>
    <submittedName>
        <fullName evidence="9">Olfactory receptor 2D2-like</fullName>
    </submittedName>
</protein>
<feature type="transmembrane region" description="Helical" evidence="6">
    <location>
        <begin position="337"/>
        <end position="355"/>
    </location>
</feature>
<evidence type="ECO:0000313" key="9">
    <source>
        <dbReference type="RefSeq" id="XP_032831160.1"/>
    </source>
</evidence>
<dbReference type="InterPro" id="IPR000725">
    <property type="entry name" value="Olfact_rcpt"/>
</dbReference>
<dbReference type="PANTHER" id="PTHR26451">
    <property type="entry name" value="G_PROTEIN_RECEP_F1_2 DOMAIN-CONTAINING PROTEIN"/>
    <property type="match status" value="1"/>
</dbReference>
<dbReference type="GO" id="GO:0016020">
    <property type="term" value="C:membrane"/>
    <property type="evidence" value="ECO:0007669"/>
    <property type="project" value="UniProtKB-SubCell"/>
</dbReference>
<dbReference type="Gene3D" id="1.20.1070.10">
    <property type="entry name" value="Rhodopsin 7-helix transmembrane proteins"/>
    <property type="match status" value="1"/>
</dbReference>
<gene>
    <name evidence="9" type="primary">LOC116954610</name>
</gene>
<dbReference type="Pfam" id="PF13853">
    <property type="entry name" value="7tm_4"/>
    <property type="match status" value="1"/>
</dbReference>
<sequence length="389" mass="43486">MGKSAGCCSTHQAARNLPSRLKAHGHVVPKTHINQQIPRASLICSQFKQPKARCSSRSKALMENRSSVLYLATFEAPYPVQVLIFSLCLAMYLTIIAANMLVILMVAVSTDLHKPMHIFLCNLAIGDIIGSTSGFPKQLHILLTGNREILYVSCVAQMFTDHIFILNEVFTLAVMSVDRYLAICYPLHYHTKVTAKRSIFTALLSWLIAMGTVSVQVIIILQVKLKENDRQIQGIACDNMGISKLAVGDASKVESYGISIIVMCIGVPLCVIAYTYVRIIVVCKRSSSSEFRTKALYTFGTHFMALAILFTSIFLNVLVPRFVKDENNEGTRNLRSVIQLVFFLIPAANVLIYCVRMSELRIAIDKRFKKISRKMHFCPTMKVHVFGRG</sequence>
<keyword evidence="3 6" id="KW-1133">Transmembrane helix</keyword>
<comment type="subcellular location">
    <subcellularLocation>
        <location evidence="1">Membrane</location>
        <topology evidence="1">Multi-pass membrane protein</topology>
    </subcellularLocation>
</comment>